<keyword evidence="3" id="KW-0853">WD repeat</keyword>
<dbReference type="PANTHER" id="PTHR14885:SF3">
    <property type="entry name" value="CILIA- AND FLAGELLA-ASSOCIATED PROTEIN 44"/>
    <property type="match status" value="1"/>
</dbReference>
<feature type="coiled-coil region" evidence="8">
    <location>
        <begin position="1358"/>
        <end position="1392"/>
    </location>
</feature>
<accession>A0A7M7IQH1</accession>
<evidence type="ECO:0000256" key="2">
    <source>
        <dbReference type="ARBA" id="ARBA00022490"/>
    </source>
</evidence>
<dbReference type="PANTHER" id="PTHR14885">
    <property type="entry name" value="CILIA- AND FLAGELLA-ASSOCIATED PROTEIN 43-RELATED"/>
    <property type="match status" value="1"/>
</dbReference>
<sequence length="2009" mass="232084">MAGEEGESRVSEEGFENESAGSTTTIFYNSEDYVSKPKRSDGGTVAYNILEFHHSFGYDCRKRFNLCVADPETLIFASGNLIHFLNLSENKISFRRCSTGGGIGHITKNPTFNHIAIGENGVNPPIIIYEWPSMEIVTVLRQGTTRSYSHLRYSPDGLQLVSQGGDPDYLITVWDWQRSKIALQCKSHGQDVFNVVFSSTMPEHMTSCGSGHIKSWKMSKTFTGLKLQGELGRFGKTEISDIVGVYPMPDEKIISGCEWGNILVWDEGLIKIEVCRKKNRPCHSSYISQFEYINGELISVGTDGFIHVWYYETIDQAEPSEDTHLVEVEPIYELSIGAQTDGKSLSRTAMLMQIQKKDPSDPDNSHWYAQDGNGGIWLIDLSTLQTPKPSQRLLTCHAGSIVDMDVADWGPYVATIGQDGCVHLYDYQKKNLVLTHQFRDNGCCIIWLPCSVEPSGTTVVCAFETGVIRMISINLQNLNQKVKDGRVKLTQALKPHTMKITRMSMNSLNSLLVTGSEDLTLFVFHIQVQESYPELVPIGYVEVPSCVTFITWKPNFISTILVGCSRGECVQVDLPTEPQTYTTVSYKLSKCKPMIFKFESVKSSIIRENVRLENEARRQQKIAEKKEELRQMKVANPALEIDEIFCIEADLEEDHPLPEIYVPEVPNSVLIAFYTTKDTILLSMSGYDAGYVYEYTIPEPDKEAAYVRSNLVIDCDDEEIRSFLFYNERKYIIFGIEKGEIRVCKINSHDESDFSDYWTLTMHDNFNGCIPSMRLSYDKKMLLTCGHDGNIFSFIINDESFEPEKQTLDVKSTAQIPALDFVDIEDLDHPSLEQVIIQAENNRIMAEAKNEKDKTMATLRELTEEYNFILKRNNSLPISQRLTDEELELDPRITADLKQQLQAEMDIVHKKLAYNAEKCKLRLKKLMDHFIEPITCLPFAVKKILKPNAMVYSLRELKLTGDYAIERVDTARKFEDLCQDDRMKRADDQQSVSVNESSRIGMDLNDENADEGPPKLHGMESFLKGLSPRTVQFQLGDEINQMLKKYRALKAKLEEQEEEWKILQSQRPDPKAINPEDERAIEHAKATIGDYKLKASLNLDENLDRRPTVRKKYKQIIDCRRRIHFRREDFNDKLRNLRTKKVELQKEVEQLIKKLKNIHAELPDKWIQPLPDPPIFDYDIEFPEKNLELESYTSMAERVKEMKKKRQSVMLDLPVEDFDEEYEILLMDETRFQPGKSLNVIGDEMRKNKFPEEMRAIRVTVSPDVLAALERAEKVDSKLEREMKRVRAARKTHEQEEILRHIRKSYEAFDEELDELEKERLEIVYESVYMDLYLLTMHQELIVLKRFEGMENELSQKVEDKSKTKAAAKSKVKKLSARIEEKNHHITKLQEKIRDNLVRYLHSISEDKYYHFLKRICKKKYKPPKADDASSSSDSSSSESSSDDGADDDSASDDSRNVGLLHLDESVCPEGCDRDLYDDAFAIREKRYEMEQRIRDEQRIIETLQKDLELQKKKMKTIEIELKTDREKLDAFLREKQRQLNDIDVTIILKLHQLQCFTDADKAENIQNCIVFDKTRLSQLYARVGELQQETADQLTKHKNDKVHLQKIKSDCESMKKELESLKKEIKKEMEQKFGQQVSLVTLYEAVLRRLIYDIKANTGSMIKFYDEKIKSVKQEYKQQLQVLKNLIQDNTEKLSFLTVLEEELLKLRKTLNVKPVSEEEINRLESQYEADLARLKSVLRNQKKQKEWICRDIRSLSNKSKNLLPLDQSKLGTSTDKRRPTLTLFDGTDKDVFKYQMQENYSKDDTSTSDGARELLMEDSDYYKKIIAVRHLLTQITTSDDVNVRETIEKMLREISENLQNAGYSEEQIHKNINDIMKISHDGQDSYQVSNKDYTIESLSDIIYRYSTELRESVVVQEIKQEVRDNLEDLFSNVGIQNDRDHIAQGVVTKLKATRSISSALTYLLQQLPLDTDSGTKAALRKHIRQSLIEIMKHIEIELGTIKTTEEF</sequence>
<protein>
    <recommendedName>
        <fullName evidence="12">WD repeat-containing protein 52</fullName>
    </recommendedName>
</protein>
<dbReference type="SUPFAM" id="SSF50978">
    <property type="entry name" value="WD40 repeat-like"/>
    <property type="match status" value="1"/>
</dbReference>
<feature type="compositionally biased region" description="Low complexity" evidence="9">
    <location>
        <begin position="1429"/>
        <end position="1440"/>
    </location>
</feature>
<name>A0A7M7IQH1_NASVI</name>
<dbReference type="InterPro" id="IPR015943">
    <property type="entry name" value="WD40/YVTN_repeat-like_dom_sf"/>
</dbReference>
<keyword evidence="11" id="KW-1185">Reference proteome</keyword>
<keyword evidence="2" id="KW-0963">Cytoplasm</keyword>
<dbReference type="GO" id="GO:0005930">
    <property type="term" value="C:axoneme"/>
    <property type="evidence" value="ECO:0007669"/>
    <property type="project" value="UniProtKB-SubCell"/>
</dbReference>
<feature type="coiled-coil region" evidence="8">
    <location>
        <begin position="1036"/>
        <end position="1066"/>
    </location>
</feature>
<keyword evidence="5 8" id="KW-0175">Coiled coil</keyword>
<dbReference type="RefSeq" id="XP_016838258.1">
    <property type="nucleotide sequence ID" value="XM_016982769.3"/>
</dbReference>
<comment type="subcellular location">
    <subcellularLocation>
        <location evidence="1">Cytoplasm</location>
        <location evidence="1">Cytoskeleton</location>
        <location evidence="1">Cilium axoneme</location>
    </subcellularLocation>
</comment>
<feature type="region of interest" description="Disordered" evidence="9">
    <location>
        <begin position="1"/>
        <end position="21"/>
    </location>
</feature>
<evidence type="ECO:0000313" key="10">
    <source>
        <dbReference type="EnsemblMetazoa" id="XP_016838258"/>
    </source>
</evidence>
<dbReference type="OrthoDB" id="1935234at2759"/>
<feature type="coiled-coil region" evidence="8">
    <location>
        <begin position="1605"/>
        <end position="1636"/>
    </location>
</feature>
<dbReference type="Proteomes" id="UP000002358">
    <property type="component" value="Chromosome 2"/>
</dbReference>
<dbReference type="EnsemblMetazoa" id="XM_016982769">
    <property type="protein sequence ID" value="XP_016838258"/>
    <property type="gene ID" value="LOC100117478"/>
</dbReference>
<evidence type="ECO:0008006" key="12">
    <source>
        <dbReference type="Google" id="ProtNLM"/>
    </source>
</evidence>
<dbReference type="InterPro" id="IPR011047">
    <property type="entry name" value="Quinoprotein_ADH-like_sf"/>
</dbReference>
<evidence type="ECO:0000313" key="11">
    <source>
        <dbReference type="Proteomes" id="UP000002358"/>
    </source>
</evidence>
<evidence type="ECO:0000256" key="6">
    <source>
        <dbReference type="ARBA" id="ARBA00023212"/>
    </source>
</evidence>
<keyword evidence="6" id="KW-0206">Cytoskeleton</keyword>
<dbReference type="GO" id="GO:0003341">
    <property type="term" value="P:cilium movement"/>
    <property type="evidence" value="ECO:0007669"/>
    <property type="project" value="UniProtKB-ARBA"/>
</dbReference>
<feature type="compositionally biased region" description="Basic and acidic residues" evidence="9">
    <location>
        <begin position="1"/>
        <end position="12"/>
    </location>
</feature>
<feature type="compositionally biased region" description="Acidic residues" evidence="9">
    <location>
        <begin position="1441"/>
        <end position="1452"/>
    </location>
</feature>
<evidence type="ECO:0000256" key="3">
    <source>
        <dbReference type="ARBA" id="ARBA00022574"/>
    </source>
</evidence>
<evidence type="ECO:0000256" key="8">
    <source>
        <dbReference type="SAM" id="Coils"/>
    </source>
</evidence>
<feature type="coiled-coil region" evidence="8">
    <location>
        <begin position="1269"/>
        <end position="1326"/>
    </location>
</feature>
<evidence type="ECO:0000256" key="4">
    <source>
        <dbReference type="ARBA" id="ARBA00022737"/>
    </source>
</evidence>
<proteinExistence type="predicted"/>
<feature type="coiled-coil region" evidence="8">
    <location>
        <begin position="1487"/>
        <end position="1535"/>
    </location>
</feature>
<keyword evidence="4" id="KW-0677">Repeat</keyword>
<dbReference type="GeneID" id="100117478"/>
<evidence type="ECO:0000256" key="5">
    <source>
        <dbReference type="ARBA" id="ARBA00023054"/>
    </source>
</evidence>
<organism evidence="10 11">
    <name type="scientific">Nasonia vitripennis</name>
    <name type="common">Parasitic wasp</name>
    <dbReference type="NCBI Taxonomy" id="7425"/>
    <lineage>
        <taxon>Eukaryota</taxon>
        <taxon>Metazoa</taxon>
        <taxon>Ecdysozoa</taxon>
        <taxon>Arthropoda</taxon>
        <taxon>Hexapoda</taxon>
        <taxon>Insecta</taxon>
        <taxon>Pterygota</taxon>
        <taxon>Neoptera</taxon>
        <taxon>Endopterygota</taxon>
        <taxon>Hymenoptera</taxon>
        <taxon>Apocrita</taxon>
        <taxon>Proctotrupomorpha</taxon>
        <taxon>Chalcidoidea</taxon>
        <taxon>Pteromalidae</taxon>
        <taxon>Pteromalinae</taxon>
        <taxon>Nasonia</taxon>
    </lineage>
</organism>
<keyword evidence="7" id="KW-0966">Cell projection</keyword>
<dbReference type="SMART" id="SM00320">
    <property type="entry name" value="WD40"/>
    <property type="match status" value="6"/>
</dbReference>
<dbReference type="InParanoid" id="A0A7M7IQH1"/>
<evidence type="ECO:0000256" key="9">
    <source>
        <dbReference type="SAM" id="MobiDB-lite"/>
    </source>
</evidence>
<dbReference type="InterPro" id="IPR001680">
    <property type="entry name" value="WD40_rpt"/>
</dbReference>
<feature type="region of interest" description="Disordered" evidence="9">
    <location>
        <begin position="1422"/>
        <end position="1455"/>
    </location>
</feature>
<dbReference type="Gene3D" id="2.130.10.10">
    <property type="entry name" value="YVTN repeat-like/Quinoprotein amine dehydrogenase"/>
    <property type="match status" value="2"/>
</dbReference>
<evidence type="ECO:0000256" key="7">
    <source>
        <dbReference type="ARBA" id="ARBA00023273"/>
    </source>
</evidence>
<dbReference type="FunCoup" id="A0A7M7IQH1">
    <property type="interactions" value="63"/>
</dbReference>
<dbReference type="InterPro" id="IPR036322">
    <property type="entry name" value="WD40_repeat_dom_sf"/>
</dbReference>
<evidence type="ECO:0000256" key="1">
    <source>
        <dbReference type="ARBA" id="ARBA00004430"/>
    </source>
</evidence>
<dbReference type="SUPFAM" id="SSF50998">
    <property type="entry name" value="Quinoprotein alcohol dehydrogenase-like"/>
    <property type="match status" value="1"/>
</dbReference>
<feature type="coiled-coil region" evidence="8">
    <location>
        <begin position="1127"/>
        <end position="1161"/>
    </location>
</feature>
<reference evidence="10" key="1">
    <citation type="submission" date="2021-01" db="UniProtKB">
        <authorList>
            <consortium name="EnsemblMetazoa"/>
        </authorList>
    </citation>
    <scope>IDENTIFICATION</scope>
</reference>